<dbReference type="GO" id="GO:0003677">
    <property type="term" value="F:DNA binding"/>
    <property type="evidence" value="ECO:0007669"/>
    <property type="project" value="InterPro"/>
</dbReference>
<organism evidence="1 2">
    <name type="scientific">Azospirillum palustre</name>
    <dbReference type="NCBI Taxonomy" id="2044885"/>
    <lineage>
        <taxon>Bacteria</taxon>
        <taxon>Pseudomonadati</taxon>
        <taxon>Pseudomonadota</taxon>
        <taxon>Alphaproteobacteria</taxon>
        <taxon>Rhodospirillales</taxon>
        <taxon>Azospirillaceae</taxon>
        <taxon>Azospirillum</taxon>
    </lineage>
</organism>
<accession>A0A2B8BG25</accession>
<protein>
    <recommendedName>
        <fullName evidence="3">HTH cro/C1-type domain-containing protein</fullName>
    </recommendedName>
</protein>
<dbReference type="AlphaFoldDB" id="A0A2B8BG25"/>
<dbReference type="OrthoDB" id="7790108at2"/>
<gene>
    <name evidence="1" type="ORF">CRT60_16430</name>
</gene>
<comment type="caution">
    <text evidence="1">The sequence shown here is derived from an EMBL/GenBank/DDBJ whole genome shotgun (WGS) entry which is preliminary data.</text>
</comment>
<sequence length="82" mass="9157">MKADPITPAGLRARLAELNLRPADLARMVGRSPAAVSLWLSGRRRIPVYVVRFLDQHAELRFHRAATWRRAAADAGAKLEAR</sequence>
<dbReference type="InterPro" id="IPR001387">
    <property type="entry name" value="Cro/C1-type_HTH"/>
</dbReference>
<dbReference type="RefSeq" id="WP_098737595.1">
    <property type="nucleotide sequence ID" value="NZ_PDKW01000041.1"/>
</dbReference>
<dbReference type="Gene3D" id="1.10.260.40">
    <property type="entry name" value="lambda repressor-like DNA-binding domains"/>
    <property type="match status" value="1"/>
</dbReference>
<dbReference type="Proteomes" id="UP000225379">
    <property type="component" value="Unassembled WGS sequence"/>
</dbReference>
<keyword evidence="2" id="KW-1185">Reference proteome</keyword>
<evidence type="ECO:0008006" key="3">
    <source>
        <dbReference type="Google" id="ProtNLM"/>
    </source>
</evidence>
<dbReference type="CDD" id="cd00093">
    <property type="entry name" value="HTH_XRE"/>
    <property type="match status" value="1"/>
</dbReference>
<proteinExistence type="predicted"/>
<dbReference type="InterPro" id="IPR010982">
    <property type="entry name" value="Lambda_DNA-bd_dom_sf"/>
</dbReference>
<name>A0A2B8BG25_9PROT</name>
<evidence type="ECO:0000313" key="1">
    <source>
        <dbReference type="EMBL" id="PGH56508.1"/>
    </source>
</evidence>
<dbReference type="SUPFAM" id="SSF47413">
    <property type="entry name" value="lambda repressor-like DNA-binding domains"/>
    <property type="match status" value="1"/>
</dbReference>
<reference evidence="2" key="1">
    <citation type="submission" date="2017-10" db="EMBL/GenBank/DDBJ databases">
        <authorList>
            <person name="Kravchenko I.K."/>
            <person name="Grouzdev D.S."/>
        </authorList>
    </citation>
    <scope>NUCLEOTIDE SEQUENCE [LARGE SCALE GENOMIC DNA]</scope>
    <source>
        <strain evidence="2">B2</strain>
    </source>
</reference>
<dbReference type="EMBL" id="PDKW01000041">
    <property type="protein sequence ID" value="PGH56508.1"/>
    <property type="molecule type" value="Genomic_DNA"/>
</dbReference>
<evidence type="ECO:0000313" key="2">
    <source>
        <dbReference type="Proteomes" id="UP000225379"/>
    </source>
</evidence>